<feature type="transmembrane region" description="Helical" evidence="6">
    <location>
        <begin position="187"/>
        <end position="205"/>
    </location>
</feature>
<dbReference type="GO" id="GO:0006865">
    <property type="term" value="P:amino acid transport"/>
    <property type="evidence" value="ECO:0007669"/>
    <property type="project" value="InterPro"/>
</dbReference>
<evidence type="ECO:0000256" key="3">
    <source>
        <dbReference type="ARBA" id="ARBA00022692"/>
    </source>
</evidence>
<keyword evidence="5 6" id="KW-0472">Membrane</keyword>
<feature type="transmembrane region" description="Helical" evidence="6">
    <location>
        <begin position="470"/>
        <end position="489"/>
    </location>
</feature>
<dbReference type="Proteomes" id="UP000683417">
    <property type="component" value="Unassembled WGS sequence"/>
</dbReference>
<evidence type="ECO:0000313" key="7">
    <source>
        <dbReference type="EMBL" id="CAD6505340.1"/>
    </source>
</evidence>
<keyword evidence="3 6" id="KW-0812">Transmembrane</keyword>
<evidence type="ECO:0000256" key="6">
    <source>
        <dbReference type="SAM" id="Phobius"/>
    </source>
</evidence>
<feature type="transmembrane region" description="Helical" evidence="6">
    <location>
        <begin position="439"/>
        <end position="458"/>
    </location>
</feature>
<dbReference type="GO" id="GO:0022857">
    <property type="term" value="F:transmembrane transporter activity"/>
    <property type="evidence" value="ECO:0007669"/>
    <property type="project" value="InterPro"/>
</dbReference>
<evidence type="ECO:0000256" key="2">
    <source>
        <dbReference type="ARBA" id="ARBA00022448"/>
    </source>
</evidence>
<accession>A0A9W4GIX5</accession>
<comment type="caution">
    <text evidence="7">The sequence shown here is derived from an EMBL/GenBank/DDBJ whole genome shotgun (WGS) entry which is preliminary data.</text>
</comment>
<gene>
    <name evidence="7" type="ORF">BGTH12_LOCUS6698</name>
</gene>
<keyword evidence="4 6" id="KW-1133">Transmembrane helix</keyword>
<dbReference type="PANTHER" id="PTHR45649:SF8">
    <property type="entry name" value="PERMEASE, PUTATIVE-RELATED"/>
    <property type="match status" value="1"/>
</dbReference>
<dbReference type="PANTHER" id="PTHR45649">
    <property type="entry name" value="AMINO-ACID PERMEASE BAT1"/>
    <property type="match status" value="1"/>
</dbReference>
<reference evidence="7" key="1">
    <citation type="submission" date="2020-10" db="EMBL/GenBank/DDBJ databases">
        <authorList>
            <person name="Muller C M."/>
        </authorList>
    </citation>
    <scope>NUCLEOTIDE SEQUENCE</scope>
    <source>
        <strain evidence="7">THUN-12</strain>
    </source>
</reference>
<comment type="subcellular location">
    <subcellularLocation>
        <location evidence="1">Membrane</location>
        <topology evidence="1">Multi-pass membrane protein</topology>
    </subcellularLocation>
</comment>
<feature type="transmembrane region" description="Helical" evidence="6">
    <location>
        <begin position="225"/>
        <end position="245"/>
    </location>
</feature>
<dbReference type="InterPro" id="IPR002293">
    <property type="entry name" value="AA/rel_permease1"/>
</dbReference>
<organism evidence="7 8">
    <name type="scientific">Blumeria graminis f. sp. triticale</name>
    <dbReference type="NCBI Taxonomy" id="1689686"/>
    <lineage>
        <taxon>Eukaryota</taxon>
        <taxon>Fungi</taxon>
        <taxon>Dikarya</taxon>
        <taxon>Ascomycota</taxon>
        <taxon>Pezizomycotina</taxon>
        <taxon>Leotiomycetes</taxon>
        <taxon>Erysiphales</taxon>
        <taxon>Erysiphaceae</taxon>
        <taxon>Blumeria</taxon>
    </lineage>
</organism>
<feature type="transmembrane region" description="Helical" evidence="6">
    <location>
        <begin position="314"/>
        <end position="336"/>
    </location>
</feature>
<feature type="transmembrane region" description="Helical" evidence="6">
    <location>
        <begin position="67"/>
        <end position="85"/>
    </location>
</feature>
<dbReference type="PROSITE" id="PS00218">
    <property type="entry name" value="AMINO_ACID_PERMEASE_1"/>
    <property type="match status" value="1"/>
</dbReference>
<feature type="transmembrane region" description="Helical" evidence="6">
    <location>
        <begin position="34"/>
        <end position="55"/>
    </location>
</feature>
<evidence type="ECO:0000256" key="4">
    <source>
        <dbReference type="ARBA" id="ARBA00022989"/>
    </source>
</evidence>
<dbReference type="EMBL" id="CAJHIT010000009">
    <property type="protein sequence ID" value="CAD6505340.1"/>
    <property type="molecule type" value="Genomic_DNA"/>
</dbReference>
<dbReference type="InterPro" id="IPR004840">
    <property type="entry name" value="Amino_acid_permease_CS"/>
</dbReference>
<evidence type="ECO:0000313" key="8">
    <source>
        <dbReference type="Proteomes" id="UP000683417"/>
    </source>
</evidence>
<protein>
    <submittedName>
        <fullName evidence="7">BgTH12-00831</fullName>
    </submittedName>
</protein>
<feature type="transmembrane region" description="Helical" evidence="6">
    <location>
        <begin position="160"/>
        <end position="180"/>
    </location>
</feature>
<dbReference type="PIRSF" id="PIRSF006060">
    <property type="entry name" value="AA_transporter"/>
    <property type="match status" value="1"/>
</dbReference>
<name>A0A9W4GIX5_BLUGR</name>
<feature type="transmembrane region" description="Helical" evidence="6">
    <location>
        <begin position="369"/>
        <end position="389"/>
    </location>
</feature>
<dbReference type="AlphaFoldDB" id="A0A9W4GIX5"/>
<proteinExistence type="predicted"/>
<sequence length="530" mass="57146">MTHSEIIATADKTEDRVLEHLGYQPELKRSFGPWGIVGFSFSIVTCWSALGGVLVTGVNAGGPPVMIWGWLGVSLASLCVAYSMAEMCSEYPVAGGQYSWVYLLAPKSVRRQLSYLTGWFMVIGILAMGATNSFIGANFILGQANLLNPNYTIQRWHTVLLAYLLTISATFTNLWGAAILDRASKGLLVFNMVAFVATIVTILAWNTDKQPASFVFQDFQNSTGFGTAMAGIIGILQPAFGMCCYDAPAHMCEELKDSSIQAPRAMVLSVYVGAVTGFIFLISVCFCIGDINAIAQTSTLVPLIQIYFDSTKSTVAACTLASMISIINLGAANALLAEGARCLYALARDAGLPFSSQISIIEQKHQTPIVAILLGTIVQMLFNSIYFGTVTGFNTVIAIATQGFYLSYAMPLLVRILAFFQGTHRKFTGPWAMKPSVSLAVNIVGLTYLLFACISFNFPSRYPVSVSNMNYVPAAIGVILFIALMNWQITGKKQFTGPRLKGIDEGLLILGGESGSCNQEKTNQSIGTQA</sequence>
<feature type="transmembrane region" description="Helical" evidence="6">
    <location>
        <begin position="395"/>
        <end position="418"/>
    </location>
</feature>
<feature type="transmembrane region" description="Helical" evidence="6">
    <location>
        <begin position="116"/>
        <end position="140"/>
    </location>
</feature>
<dbReference type="Pfam" id="PF13520">
    <property type="entry name" value="AA_permease_2"/>
    <property type="match status" value="1"/>
</dbReference>
<dbReference type="GO" id="GO:0016020">
    <property type="term" value="C:membrane"/>
    <property type="evidence" value="ECO:0007669"/>
    <property type="project" value="UniProtKB-SubCell"/>
</dbReference>
<keyword evidence="2" id="KW-0813">Transport</keyword>
<evidence type="ECO:0000256" key="1">
    <source>
        <dbReference type="ARBA" id="ARBA00004141"/>
    </source>
</evidence>
<evidence type="ECO:0000256" key="5">
    <source>
        <dbReference type="ARBA" id="ARBA00023136"/>
    </source>
</evidence>
<feature type="transmembrane region" description="Helical" evidence="6">
    <location>
        <begin position="266"/>
        <end position="294"/>
    </location>
</feature>